<keyword evidence="6" id="KW-0808">Transferase</keyword>
<sequence>MSVYLWVLLIIIVLQRLFEMVIAKSNEKWMKDRGAIEKEADHYKWFIILHVLFFISILMESYLKDTANGSLNFTLLVIFILTQLVRIWCISSLGRFWNTKIIILPGAHLVSKGPYKYVKHPNYVIVGIELFVIPLLFEAIITAVLFPLFHILLLSVRIPAEERALTEVLLNTKREETGK</sequence>
<dbReference type="RefSeq" id="WP_379495472.1">
    <property type="nucleotide sequence ID" value="NZ_JBHSAO010000001.1"/>
</dbReference>
<comment type="caution">
    <text evidence="6">The sequence shown here is derived from an EMBL/GenBank/DDBJ whole genome shotgun (WGS) entry which is preliminary data.</text>
</comment>
<comment type="subcellular location">
    <subcellularLocation>
        <location evidence="1">Membrane</location>
        <topology evidence="1">Multi-pass membrane protein</topology>
    </subcellularLocation>
</comment>
<evidence type="ECO:0000256" key="2">
    <source>
        <dbReference type="ARBA" id="ARBA00022692"/>
    </source>
</evidence>
<organism evidence="6 7">
    <name type="scientific">Oceanobacillus longus</name>
    <dbReference type="NCBI Taxonomy" id="930120"/>
    <lineage>
        <taxon>Bacteria</taxon>
        <taxon>Bacillati</taxon>
        <taxon>Bacillota</taxon>
        <taxon>Bacilli</taxon>
        <taxon>Bacillales</taxon>
        <taxon>Bacillaceae</taxon>
        <taxon>Oceanobacillus</taxon>
    </lineage>
</organism>
<dbReference type="EMBL" id="JBHSAO010000001">
    <property type="protein sequence ID" value="MFC4022984.1"/>
    <property type="molecule type" value="Genomic_DNA"/>
</dbReference>
<dbReference type="Proteomes" id="UP001595772">
    <property type="component" value="Unassembled WGS sequence"/>
</dbReference>
<evidence type="ECO:0000313" key="7">
    <source>
        <dbReference type="Proteomes" id="UP001595772"/>
    </source>
</evidence>
<feature type="transmembrane region" description="Helical" evidence="5">
    <location>
        <begin position="130"/>
        <end position="153"/>
    </location>
</feature>
<evidence type="ECO:0000256" key="5">
    <source>
        <dbReference type="SAM" id="Phobius"/>
    </source>
</evidence>
<dbReference type="Pfam" id="PF04140">
    <property type="entry name" value="ICMT"/>
    <property type="match status" value="1"/>
</dbReference>
<accession>A0ABV8GSW8</accession>
<name>A0ABV8GSW8_9BACI</name>
<keyword evidence="7" id="KW-1185">Reference proteome</keyword>
<evidence type="ECO:0000256" key="3">
    <source>
        <dbReference type="ARBA" id="ARBA00022989"/>
    </source>
</evidence>
<dbReference type="InterPro" id="IPR007269">
    <property type="entry name" value="ICMT_MeTrfase"/>
</dbReference>
<keyword evidence="6" id="KW-0489">Methyltransferase</keyword>
<dbReference type="PANTHER" id="PTHR43847">
    <property type="entry name" value="BLL3993 PROTEIN"/>
    <property type="match status" value="1"/>
</dbReference>
<dbReference type="Gene3D" id="1.20.120.1630">
    <property type="match status" value="1"/>
</dbReference>
<keyword evidence="2 5" id="KW-0812">Transmembrane</keyword>
<evidence type="ECO:0000256" key="1">
    <source>
        <dbReference type="ARBA" id="ARBA00004141"/>
    </source>
</evidence>
<dbReference type="PANTHER" id="PTHR43847:SF1">
    <property type="entry name" value="BLL3993 PROTEIN"/>
    <property type="match status" value="1"/>
</dbReference>
<feature type="transmembrane region" description="Helical" evidence="5">
    <location>
        <begin position="43"/>
        <end position="63"/>
    </location>
</feature>
<dbReference type="GO" id="GO:0008168">
    <property type="term" value="F:methyltransferase activity"/>
    <property type="evidence" value="ECO:0007669"/>
    <property type="project" value="UniProtKB-KW"/>
</dbReference>
<evidence type="ECO:0000256" key="4">
    <source>
        <dbReference type="ARBA" id="ARBA00023136"/>
    </source>
</evidence>
<gene>
    <name evidence="6" type="ORF">ACFOUV_04040</name>
</gene>
<keyword evidence="4 5" id="KW-0472">Membrane</keyword>
<keyword evidence="3 5" id="KW-1133">Transmembrane helix</keyword>
<dbReference type="GO" id="GO:0032259">
    <property type="term" value="P:methylation"/>
    <property type="evidence" value="ECO:0007669"/>
    <property type="project" value="UniProtKB-KW"/>
</dbReference>
<feature type="transmembrane region" description="Helical" evidence="5">
    <location>
        <begin position="6"/>
        <end position="23"/>
    </location>
</feature>
<protein>
    <submittedName>
        <fullName evidence="6">Isoprenylcysteine carboxyl methyltransferase family protein</fullName>
    </submittedName>
</protein>
<dbReference type="InterPro" id="IPR052527">
    <property type="entry name" value="Metal_cation-efflux_comp"/>
</dbReference>
<proteinExistence type="predicted"/>
<evidence type="ECO:0000313" key="6">
    <source>
        <dbReference type="EMBL" id="MFC4022984.1"/>
    </source>
</evidence>
<feature type="transmembrane region" description="Helical" evidence="5">
    <location>
        <begin position="69"/>
        <end position="89"/>
    </location>
</feature>
<reference evidence="7" key="1">
    <citation type="journal article" date="2019" name="Int. J. Syst. Evol. Microbiol.">
        <title>The Global Catalogue of Microorganisms (GCM) 10K type strain sequencing project: providing services to taxonomists for standard genome sequencing and annotation.</title>
        <authorList>
            <consortium name="The Broad Institute Genomics Platform"/>
            <consortium name="The Broad Institute Genome Sequencing Center for Infectious Disease"/>
            <person name="Wu L."/>
            <person name="Ma J."/>
        </authorList>
    </citation>
    <scope>NUCLEOTIDE SEQUENCE [LARGE SCALE GENOMIC DNA]</scope>
    <source>
        <strain evidence="7">IBRC-M 10703</strain>
    </source>
</reference>